<dbReference type="Pfam" id="PF11292">
    <property type="entry name" value="DUF3093"/>
    <property type="match status" value="1"/>
</dbReference>
<organism evidence="2 3">
    <name type="scientific">Rhodococcus maanshanensis</name>
    <dbReference type="NCBI Taxonomy" id="183556"/>
    <lineage>
        <taxon>Bacteria</taxon>
        <taxon>Bacillati</taxon>
        <taxon>Actinomycetota</taxon>
        <taxon>Actinomycetes</taxon>
        <taxon>Mycobacteriales</taxon>
        <taxon>Nocardiaceae</taxon>
        <taxon>Rhodococcus</taxon>
    </lineage>
</organism>
<accession>A0A1H7XF89</accession>
<evidence type="ECO:0008006" key="4">
    <source>
        <dbReference type="Google" id="ProtNLM"/>
    </source>
</evidence>
<protein>
    <recommendedName>
        <fullName evidence="4">DUF3093 domain-containing protein</fullName>
    </recommendedName>
</protein>
<dbReference type="AlphaFoldDB" id="A0A1H7XF89"/>
<sequence>MPENPQPASTAATGGKTDPTAPIYSERLWVPLWWWAAGLAVAGLLAAEVHMGNPGLLAWLPYLLLLPFPVWVLLWLSRLRIEVGAGPGRGELRVGRANLPLDVISRVAVVPATAKSAALGRQLDPAAYVQHRTWIKTMVLIVLDDPEDPTPYWLVSTRRPAELAALLTP</sequence>
<keyword evidence="1" id="KW-0812">Transmembrane</keyword>
<name>A0A1H7XF89_9NOCA</name>
<evidence type="ECO:0000256" key="1">
    <source>
        <dbReference type="SAM" id="Phobius"/>
    </source>
</evidence>
<keyword evidence="3" id="KW-1185">Reference proteome</keyword>
<evidence type="ECO:0000313" key="2">
    <source>
        <dbReference type="EMBL" id="SEM32284.1"/>
    </source>
</evidence>
<proteinExistence type="predicted"/>
<dbReference type="Proteomes" id="UP000198677">
    <property type="component" value="Unassembled WGS sequence"/>
</dbReference>
<feature type="transmembrane region" description="Helical" evidence="1">
    <location>
        <begin position="56"/>
        <end position="76"/>
    </location>
</feature>
<reference evidence="3" key="1">
    <citation type="submission" date="2016-10" db="EMBL/GenBank/DDBJ databases">
        <authorList>
            <person name="Varghese N."/>
            <person name="Submissions S."/>
        </authorList>
    </citation>
    <scope>NUCLEOTIDE SEQUENCE [LARGE SCALE GENOMIC DNA]</scope>
    <source>
        <strain evidence="3">DSM 44675</strain>
    </source>
</reference>
<evidence type="ECO:0000313" key="3">
    <source>
        <dbReference type="Proteomes" id="UP000198677"/>
    </source>
</evidence>
<dbReference type="RefSeq" id="WP_083576878.1">
    <property type="nucleotide sequence ID" value="NZ_FOAW01000032.1"/>
</dbReference>
<dbReference type="EMBL" id="FOAW01000032">
    <property type="protein sequence ID" value="SEM32284.1"/>
    <property type="molecule type" value="Genomic_DNA"/>
</dbReference>
<dbReference type="InterPro" id="IPR021443">
    <property type="entry name" value="DUF3093"/>
</dbReference>
<gene>
    <name evidence="2" type="ORF">SAMN05444583_13223</name>
</gene>
<keyword evidence="1" id="KW-0472">Membrane</keyword>
<feature type="transmembrane region" description="Helical" evidence="1">
    <location>
        <begin position="32"/>
        <end position="49"/>
    </location>
</feature>
<keyword evidence="1" id="KW-1133">Transmembrane helix</keyword>